<sequence length="1212" mass="132189">MPTPTSHAFLVRALAFFFIAFGCGVASSMLRAGVSGGTYPFGGGLAEARQRVAQASCLPSSAGARSAAFFSEKSQRRFAPLASTAGRMPALRALPRETEIAGKGHGETLEAVFREPPEAARPWVFWYWMKASSSRAGITADLEAMKAAGIGGAHLVPIQGAARPPLFDPPAEQFTEAWWDHVLWAFKEADRLGLKIGMHGSDGYATAGGPWITPELSMQKVVWTATQIEGGRRVEQALPQPETSQDYYRDIITVAYPAPPGAGISSRTIKPRVTTSRAGVDAGTLAEGDGTVFTSEEACWIQYEFERPFACRALTVRIPRTKGIQTATYHANHLAVEVSDDGRRFRKLVQLEPPRHGWQDGDADVTHAIPEVTAKFFRFVFDPEKATPGEEDLDSAKWKPMLKLTGIDLLAESRLHHYESKTGEVWRVSPPTPANLVPADACVPLEKCVDLTGRVGADGRLAWDAPVGNWTVLRIGHTSTGARNDPAGALIGLECDKFNPTAARLMFDRWFGEIIRRAGPELSGRVLKVFHIDSWECGSQNWSPVFRDEFQRRRGYDPLPCLPAMAGVPIESADVSERFLRDVRETIGELVRDNFYAPLHELAQAHGCAFSGECTAPVMAGDGMSIFGALDTPMGEFWLRSPTHDKINDMLDAISGARAYGKPVVQAEAFTELWLAWDETPASVKALGDFNYALGANRFVYHVFTHNPWTDRRPGMAMGHVGLYFQRDQTWWRPGRAWVDYASRCQALLQQGAPVADIAVFTGDDAPRRAVAPWRLASTLPGFFPANDTRLAKKIIESSDWADPLRGYAYDSINRDALLRLARVRDGRLELPGGASYAILIVPASNPLAPAASALTPEITRRLREIAEAGVTVILGERPARSPSLGGFPGSDAEVARDAGILWPENTAPGTGARSLKQGRVATGPFPEGSFAALHLAPDFTATAEDGARADGIAWTHRAGAGWDFYFVSNQRNTERVLDLSLRATGRVPELWDPVSRETRAAGTWAMRDGRTVLPVRLPPNGSLFVVLRKPGEPAAQSATPNWRELVVAQPLTGKWTVTFDPAFGGPRSPRVFDRLQSWTEFPDDGIRHYSGTAVYAASFEWNASAKTGDRVWLDLGRVAELAEVSVNGAPCGIAWTPPYRVEVTPALRAGANELRIEITNTWFNRLAGDRDKPESERIARTTAADATKGKPLLDAGLLGPVALCVEPPARK</sequence>
<name>A0A178IHL1_9BACT</name>
<dbReference type="Pfam" id="PF22666">
    <property type="entry name" value="Glyco_hydro_2_N2"/>
    <property type="match status" value="1"/>
</dbReference>
<protein>
    <recommendedName>
        <fullName evidence="3">Beta-mannosidase-like galactose-binding domain-containing protein</fullName>
    </recommendedName>
</protein>
<evidence type="ECO:0000256" key="1">
    <source>
        <dbReference type="ARBA" id="ARBA00022729"/>
    </source>
</evidence>
<evidence type="ECO:0000313" key="5">
    <source>
        <dbReference type="Proteomes" id="UP000078486"/>
    </source>
</evidence>
<dbReference type="OrthoDB" id="174162at2"/>
<keyword evidence="1" id="KW-0732">Signal</keyword>
<dbReference type="STRING" id="1184151.AW736_08710"/>
<dbReference type="SUPFAM" id="SSF49785">
    <property type="entry name" value="Galactose-binding domain-like"/>
    <property type="match status" value="1"/>
</dbReference>
<dbReference type="InterPro" id="IPR008979">
    <property type="entry name" value="Galactose-bd-like_sf"/>
</dbReference>
<dbReference type="AlphaFoldDB" id="A0A178IHL1"/>
<dbReference type="Proteomes" id="UP000078486">
    <property type="component" value="Unassembled WGS sequence"/>
</dbReference>
<dbReference type="RefSeq" id="WP_145928717.1">
    <property type="nucleotide sequence ID" value="NZ_CP109796.1"/>
</dbReference>
<dbReference type="Gene3D" id="2.60.120.260">
    <property type="entry name" value="Galactose-binding domain-like"/>
    <property type="match status" value="1"/>
</dbReference>
<gene>
    <name evidence="4" type="ORF">AW736_08710</name>
</gene>
<dbReference type="PANTHER" id="PTHR43817:SF1">
    <property type="entry name" value="HYDROLASE, FAMILY 43, PUTATIVE (AFU_ORTHOLOGUE AFUA_3G01660)-RELATED"/>
    <property type="match status" value="1"/>
</dbReference>
<keyword evidence="2" id="KW-0378">Hydrolase</keyword>
<reference evidence="4 5" key="1">
    <citation type="submission" date="2016-01" db="EMBL/GenBank/DDBJ databases">
        <title>High potential of lignocellulose degradation of a new Verrucomicrobia species.</title>
        <authorList>
            <person name="Wang Y."/>
            <person name="Shi Y."/>
            <person name="Qiu Z."/>
            <person name="Liu S."/>
            <person name="Yang H."/>
        </authorList>
    </citation>
    <scope>NUCLEOTIDE SEQUENCE [LARGE SCALE GENOMIC DNA]</scope>
    <source>
        <strain evidence="4 5">TSB47</strain>
    </source>
</reference>
<accession>A0A178IHL1</accession>
<dbReference type="PANTHER" id="PTHR43817">
    <property type="entry name" value="GLYCOSYL HYDROLASE"/>
    <property type="match status" value="1"/>
</dbReference>
<evidence type="ECO:0000256" key="2">
    <source>
        <dbReference type="ARBA" id="ARBA00022801"/>
    </source>
</evidence>
<feature type="domain" description="Beta-mannosidase-like galactose-binding" evidence="3">
    <location>
        <begin position="1094"/>
        <end position="1174"/>
    </location>
</feature>
<proteinExistence type="predicted"/>
<evidence type="ECO:0000259" key="3">
    <source>
        <dbReference type="Pfam" id="PF22666"/>
    </source>
</evidence>
<dbReference type="InterPro" id="IPR054593">
    <property type="entry name" value="Beta-mannosidase-like_N2"/>
</dbReference>
<dbReference type="Pfam" id="PF17132">
    <property type="entry name" value="Glyco_hydro_106"/>
    <property type="match status" value="1"/>
</dbReference>
<organism evidence="4 5">
    <name type="scientific">Termitidicoccus mucosus</name>
    <dbReference type="NCBI Taxonomy" id="1184151"/>
    <lineage>
        <taxon>Bacteria</taxon>
        <taxon>Pseudomonadati</taxon>
        <taxon>Verrucomicrobiota</taxon>
        <taxon>Opitutia</taxon>
        <taxon>Opitutales</taxon>
        <taxon>Opitutaceae</taxon>
        <taxon>Termitidicoccus</taxon>
    </lineage>
</organism>
<dbReference type="NCBIfam" id="NF045579">
    <property type="entry name" value="rhamnoside_JR"/>
    <property type="match status" value="1"/>
</dbReference>
<comment type="caution">
    <text evidence="4">The sequence shown here is derived from an EMBL/GenBank/DDBJ whole genome shotgun (WGS) entry which is preliminary data.</text>
</comment>
<keyword evidence="5" id="KW-1185">Reference proteome</keyword>
<evidence type="ECO:0000313" key="4">
    <source>
        <dbReference type="EMBL" id="OAM89460.1"/>
    </source>
</evidence>
<dbReference type="GO" id="GO:0004553">
    <property type="term" value="F:hydrolase activity, hydrolyzing O-glycosyl compounds"/>
    <property type="evidence" value="ECO:0007669"/>
    <property type="project" value="UniProtKB-ARBA"/>
</dbReference>
<dbReference type="EMBL" id="LRRQ01000094">
    <property type="protein sequence ID" value="OAM89460.1"/>
    <property type="molecule type" value="Genomic_DNA"/>
</dbReference>